<keyword evidence="1" id="KW-0812">Transmembrane</keyword>
<protein>
    <submittedName>
        <fullName evidence="2">Uncharacterized protein</fullName>
    </submittedName>
</protein>
<organism evidence="2 3">
    <name type="scientific">Caerostris extrusa</name>
    <name type="common">Bark spider</name>
    <name type="synonym">Caerostris bankana</name>
    <dbReference type="NCBI Taxonomy" id="172846"/>
    <lineage>
        <taxon>Eukaryota</taxon>
        <taxon>Metazoa</taxon>
        <taxon>Ecdysozoa</taxon>
        <taxon>Arthropoda</taxon>
        <taxon>Chelicerata</taxon>
        <taxon>Arachnida</taxon>
        <taxon>Araneae</taxon>
        <taxon>Araneomorphae</taxon>
        <taxon>Entelegynae</taxon>
        <taxon>Araneoidea</taxon>
        <taxon>Araneidae</taxon>
        <taxon>Caerostris</taxon>
    </lineage>
</organism>
<name>A0AAV4MBH8_CAEEX</name>
<keyword evidence="3" id="KW-1185">Reference proteome</keyword>
<evidence type="ECO:0000313" key="2">
    <source>
        <dbReference type="EMBL" id="GIX69379.1"/>
    </source>
</evidence>
<dbReference type="EMBL" id="BPLR01019581">
    <property type="protein sequence ID" value="GIX69379.1"/>
    <property type="molecule type" value="Genomic_DNA"/>
</dbReference>
<reference evidence="2 3" key="1">
    <citation type="submission" date="2021-06" db="EMBL/GenBank/DDBJ databases">
        <title>Caerostris extrusa draft genome.</title>
        <authorList>
            <person name="Kono N."/>
            <person name="Arakawa K."/>
        </authorList>
    </citation>
    <scope>NUCLEOTIDE SEQUENCE [LARGE SCALE GENOMIC DNA]</scope>
</reference>
<comment type="caution">
    <text evidence="2">The sequence shown here is derived from an EMBL/GenBank/DDBJ whole genome shotgun (WGS) entry which is preliminary data.</text>
</comment>
<gene>
    <name evidence="2" type="ORF">CEXT_41761</name>
</gene>
<accession>A0AAV4MBH8</accession>
<sequence length="101" mass="11797">MQSHCYYKDVGQHPLEDLTKLCRKEFQTASRECIRIMFSILGSVLAGYVLSVVHWTTHNLEWSINQETLGTYWTKLKFTYRTIGVNKLFNTVINLNHGETQ</sequence>
<evidence type="ECO:0000313" key="3">
    <source>
        <dbReference type="Proteomes" id="UP001054945"/>
    </source>
</evidence>
<keyword evidence="1" id="KW-0472">Membrane</keyword>
<dbReference type="AlphaFoldDB" id="A0AAV4MBH8"/>
<proteinExistence type="predicted"/>
<keyword evidence="1" id="KW-1133">Transmembrane helix</keyword>
<dbReference type="Proteomes" id="UP001054945">
    <property type="component" value="Unassembled WGS sequence"/>
</dbReference>
<feature type="transmembrane region" description="Helical" evidence="1">
    <location>
        <begin position="33"/>
        <end position="55"/>
    </location>
</feature>
<evidence type="ECO:0000256" key="1">
    <source>
        <dbReference type="SAM" id="Phobius"/>
    </source>
</evidence>